<evidence type="ECO:0000313" key="3">
    <source>
        <dbReference type="Proteomes" id="UP001596137"/>
    </source>
</evidence>
<gene>
    <name evidence="2" type="ORF">ACFP1K_01770</name>
</gene>
<proteinExistence type="predicted"/>
<keyword evidence="1" id="KW-0732">Signal</keyword>
<dbReference type="Proteomes" id="UP001596137">
    <property type="component" value="Unassembled WGS sequence"/>
</dbReference>
<reference evidence="3" key="1">
    <citation type="journal article" date="2019" name="Int. J. Syst. Evol. Microbiol.">
        <title>The Global Catalogue of Microorganisms (GCM) 10K type strain sequencing project: providing services to taxonomists for standard genome sequencing and annotation.</title>
        <authorList>
            <consortium name="The Broad Institute Genomics Platform"/>
            <consortium name="The Broad Institute Genome Sequencing Center for Infectious Disease"/>
            <person name="Wu L."/>
            <person name="Ma J."/>
        </authorList>
    </citation>
    <scope>NUCLEOTIDE SEQUENCE [LARGE SCALE GENOMIC DNA]</scope>
    <source>
        <strain evidence="3">JCM 30346</strain>
    </source>
</reference>
<comment type="caution">
    <text evidence="2">The sequence shown here is derived from an EMBL/GenBank/DDBJ whole genome shotgun (WGS) entry which is preliminary data.</text>
</comment>
<organism evidence="2 3">
    <name type="scientific">Sphaerisporangium aureirubrum</name>
    <dbReference type="NCBI Taxonomy" id="1544736"/>
    <lineage>
        <taxon>Bacteria</taxon>
        <taxon>Bacillati</taxon>
        <taxon>Actinomycetota</taxon>
        <taxon>Actinomycetes</taxon>
        <taxon>Streptosporangiales</taxon>
        <taxon>Streptosporangiaceae</taxon>
        <taxon>Sphaerisporangium</taxon>
    </lineage>
</organism>
<evidence type="ECO:0000313" key="2">
    <source>
        <dbReference type="EMBL" id="MFC6079870.1"/>
    </source>
</evidence>
<dbReference type="EMBL" id="JBHSRF010000002">
    <property type="protein sequence ID" value="MFC6079870.1"/>
    <property type="molecule type" value="Genomic_DNA"/>
</dbReference>
<protein>
    <recommendedName>
        <fullName evidence="4">Secreted protein</fullName>
    </recommendedName>
</protein>
<accession>A0ABW1N8T9</accession>
<keyword evidence="3" id="KW-1185">Reference proteome</keyword>
<evidence type="ECO:0000256" key="1">
    <source>
        <dbReference type="SAM" id="SignalP"/>
    </source>
</evidence>
<evidence type="ECO:0008006" key="4">
    <source>
        <dbReference type="Google" id="ProtNLM"/>
    </source>
</evidence>
<sequence>MVTDGLVRRVLALGSALVTSCALLVVATQQPAAAATVTVRGTIDCTNNNYYGDTRDWYAYEASGVTSPSGTSVTRSSMTAIPATHAWQFDLTVPSTDTSVGVSALCSSGHQYGDFGWTGGWTSIPAGTTTVTAAWGCYTAPVYPGPWVTNCTLQSVSYS</sequence>
<name>A0ABW1N8T9_9ACTN</name>
<feature type="signal peptide" evidence="1">
    <location>
        <begin position="1"/>
        <end position="34"/>
    </location>
</feature>
<feature type="chain" id="PRO_5046281502" description="Secreted protein" evidence="1">
    <location>
        <begin position="35"/>
        <end position="159"/>
    </location>
</feature>
<dbReference type="RefSeq" id="WP_380746350.1">
    <property type="nucleotide sequence ID" value="NZ_JBHSRF010000002.1"/>
</dbReference>